<keyword evidence="1" id="KW-1133">Transmembrane helix</keyword>
<protein>
    <submittedName>
        <fullName evidence="3">DUF3592 domain-containing protein</fullName>
    </submittedName>
</protein>
<evidence type="ECO:0000256" key="1">
    <source>
        <dbReference type="SAM" id="Phobius"/>
    </source>
</evidence>
<dbReference type="EMBL" id="RZJP01000001">
    <property type="protein sequence ID" value="KAA8817272.1"/>
    <property type="molecule type" value="Genomic_DNA"/>
</dbReference>
<feature type="transmembrane region" description="Helical" evidence="1">
    <location>
        <begin position="161"/>
        <end position="182"/>
    </location>
</feature>
<dbReference type="Pfam" id="PF12158">
    <property type="entry name" value="DUF3592"/>
    <property type="match status" value="1"/>
</dbReference>
<dbReference type="Proteomes" id="UP000326060">
    <property type="component" value="Unassembled WGS sequence"/>
</dbReference>
<dbReference type="AlphaFoldDB" id="A0A5M9ZFN5"/>
<sequence length="191" mass="20934">MPRGRLGWFGLDMIGPPSTWTDGGWGLCGCGREGGRGIIGALGFTWATRGCVMFEGIITLALGLFFLSLTVFAAFDEHRLNRRATPTTTGTVLREEIIKGDNGIIEDSHYVIEYEVDGDTFEVTTQKGDHKPGDRMDVDYDPAHPKTARVTADRKDHVDGFIFLLIAVFAIPTGIGGVAYRVESRVRRAGR</sequence>
<keyword evidence="1" id="KW-0472">Membrane</keyword>
<organism evidence="3 4">
    <name type="scientific">Bifidobacterium callitrichos</name>
    <dbReference type="NCBI Taxonomy" id="762209"/>
    <lineage>
        <taxon>Bacteria</taxon>
        <taxon>Bacillati</taxon>
        <taxon>Actinomycetota</taxon>
        <taxon>Actinomycetes</taxon>
        <taxon>Bifidobacteriales</taxon>
        <taxon>Bifidobacteriaceae</taxon>
        <taxon>Bifidobacterium</taxon>
    </lineage>
</organism>
<dbReference type="InterPro" id="IPR021994">
    <property type="entry name" value="DUF3592"/>
</dbReference>
<evidence type="ECO:0000259" key="2">
    <source>
        <dbReference type="Pfam" id="PF12158"/>
    </source>
</evidence>
<keyword evidence="1" id="KW-0812">Transmembrane</keyword>
<proteinExistence type="predicted"/>
<evidence type="ECO:0000313" key="4">
    <source>
        <dbReference type="Proteomes" id="UP000326060"/>
    </source>
</evidence>
<accession>A0A5M9ZFN5</accession>
<feature type="transmembrane region" description="Helical" evidence="1">
    <location>
        <begin position="52"/>
        <end position="75"/>
    </location>
</feature>
<comment type="caution">
    <text evidence="3">The sequence shown here is derived from an EMBL/GenBank/DDBJ whole genome shotgun (WGS) entry which is preliminary data.</text>
</comment>
<name>A0A5M9ZFN5_9BIFI</name>
<reference evidence="3 4" key="1">
    <citation type="journal article" date="2019" name="Syst. Appl. Microbiol.">
        <title>Characterization of Bifidobacterium species in feaces of the Egyptian fruit bat: Description of B. vespertilionis sp. nov. and B. rousetti sp. nov.</title>
        <authorList>
            <person name="Modesto M."/>
            <person name="Satti M."/>
            <person name="Watanabe K."/>
            <person name="Puglisi E."/>
            <person name="Morelli L."/>
            <person name="Huang C.-H."/>
            <person name="Liou J.-S."/>
            <person name="Miyashita M."/>
            <person name="Tamura T."/>
            <person name="Saito S."/>
            <person name="Mori K."/>
            <person name="Huang L."/>
            <person name="Sciavilla P."/>
            <person name="Sandri C."/>
            <person name="Spiezio C."/>
            <person name="Vitali F."/>
            <person name="Cavalieri D."/>
            <person name="Perpetuini G."/>
            <person name="Tofalo R."/>
            <person name="Bonetti A."/>
            <person name="Arita M."/>
            <person name="Mattarelli P."/>
        </authorList>
    </citation>
    <scope>NUCLEOTIDE SEQUENCE [LARGE SCALE GENOMIC DNA]</scope>
    <source>
        <strain evidence="3 4">RST27</strain>
    </source>
</reference>
<gene>
    <name evidence="3" type="ORF">EMB92_01400</name>
</gene>
<feature type="domain" description="DUF3592" evidence="2">
    <location>
        <begin position="88"/>
        <end position="152"/>
    </location>
</feature>
<evidence type="ECO:0000313" key="3">
    <source>
        <dbReference type="EMBL" id="KAA8817272.1"/>
    </source>
</evidence>